<dbReference type="Proteomes" id="UP000091918">
    <property type="component" value="Unassembled WGS sequence"/>
</dbReference>
<feature type="region of interest" description="Disordered" evidence="1">
    <location>
        <begin position="182"/>
        <end position="213"/>
    </location>
</feature>
<feature type="compositionally biased region" description="Polar residues" evidence="1">
    <location>
        <begin position="278"/>
        <end position="298"/>
    </location>
</feature>
<feature type="compositionally biased region" description="Polar residues" evidence="1">
    <location>
        <begin position="26"/>
        <end position="35"/>
    </location>
</feature>
<protein>
    <recommendedName>
        <fullName evidence="5">Serine-rich protein</fullName>
    </recommendedName>
</protein>
<feature type="compositionally biased region" description="Polar residues" evidence="1">
    <location>
        <begin position="182"/>
        <end position="198"/>
    </location>
</feature>
<feature type="compositionally biased region" description="Polar residues" evidence="1">
    <location>
        <begin position="115"/>
        <end position="168"/>
    </location>
</feature>
<evidence type="ECO:0000256" key="2">
    <source>
        <dbReference type="SAM" id="Phobius"/>
    </source>
</evidence>
<dbReference type="STRING" id="1658172.A0A1B7NNN9"/>
<evidence type="ECO:0000313" key="3">
    <source>
        <dbReference type="EMBL" id="OAX78433.1"/>
    </source>
</evidence>
<dbReference type="EMBL" id="LGUA01001523">
    <property type="protein sequence ID" value="OAX78433.1"/>
    <property type="molecule type" value="Genomic_DNA"/>
</dbReference>
<evidence type="ECO:0008006" key="5">
    <source>
        <dbReference type="Google" id="ProtNLM"/>
    </source>
</evidence>
<feature type="compositionally biased region" description="Polar residues" evidence="1">
    <location>
        <begin position="84"/>
        <end position="94"/>
    </location>
</feature>
<feature type="transmembrane region" description="Helical" evidence="2">
    <location>
        <begin position="672"/>
        <end position="693"/>
    </location>
</feature>
<sequence>MPPKPPTVPALFPTTPKRRALHERSNSQTNEQTLPPTVRLIQDQDLQDETEIYSATPYPTKPEHVLLPPTSRNKGLSYDAGYNVSHSTPDPTLRSSSSVSREQSLPIRDERDSSRPTSTISGTLSANQTWDDSLNSSRTSIPPSGSGTPQTLRGGTPEEFNNSPQSGGVSLRPTIKCVLQEHSPSLPSHSPVASSYSESVRGDGSSPNITPIGLTSSPNIVPIGLTSSPNFVPIGSSSPNLVPFERLSPILSHETLSDSSLYEVNSVGTARRYIRCGQRNSSQRNSTLTTDGSLSEQQSSTPSHSIPSSPPNAPLRSYQSTSSFGGLPAAPASRIQPSTSSASSRSSRSGPDGHSPACSSTPVQPPIIRCPSTSSRAESTISRSYVQSMTERFSGRWNPHLSTVPSEWSVERSHSLGSPSSRDNQADDSWLRRAEEARALNSSSKPSICPVDASEIEEHGDSLTHLPSLTLRNKASGTLSHKSSLSALTGGSRNLLRTPSGSSLFHVIPAWARVYYSTGAQFASLFSVDSRPSTPASPPLSAVSAFSATYNDDPRMVSRTPLGITNPRLRPRRIEYSPKPDEVSEFDVPLVAAAAATAANTDTDPIDPRSHWVPGPEMEHSRTLTPMEDLPGAWSPHLHMDRRVDPRRRSIWKQPSLDETAEGLFSRRNTQIYAFALGFVFPLAWIIASFLPLPPHVSQINEEATTTNRPDLEHAFNNRVVLVDEKRHVNARWWRTVNRVMSPIGLVIIALVIMMAALFT</sequence>
<keyword evidence="4" id="KW-1185">Reference proteome</keyword>
<reference evidence="3 4" key="1">
    <citation type="submission" date="2015-07" db="EMBL/GenBank/DDBJ databases">
        <title>Emmonsia species relationships and genome sequence.</title>
        <authorList>
            <person name="Cuomo C.A."/>
            <person name="Schwartz I.S."/>
            <person name="Kenyon C."/>
            <person name="de Hoog G.S."/>
            <person name="Govender N.P."/>
            <person name="Botha A."/>
            <person name="Moreno L."/>
            <person name="de Vries M."/>
            <person name="Munoz J.F."/>
            <person name="Stielow J.B."/>
        </authorList>
    </citation>
    <scope>NUCLEOTIDE SEQUENCE [LARGE SCALE GENOMIC DNA]</scope>
    <source>
        <strain evidence="3 4">CBS 136260</strain>
    </source>
</reference>
<keyword evidence="2" id="KW-0812">Transmembrane</keyword>
<gene>
    <name evidence="3" type="ORF">ACJ72_07260</name>
</gene>
<evidence type="ECO:0000313" key="4">
    <source>
        <dbReference type="Proteomes" id="UP000091918"/>
    </source>
</evidence>
<dbReference type="OrthoDB" id="4153178at2759"/>
<feature type="region of interest" description="Disordered" evidence="1">
    <location>
        <begin position="396"/>
        <end position="429"/>
    </location>
</feature>
<name>A0A1B7NNN9_9EURO</name>
<dbReference type="AlphaFoldDB" id="A0A1B7NNN9"/>
<feature type="region of interest" description="Disordered" evidence="1">
    <location>
        <begin position="1"/>
        <end position="170"/>
    </location>
</feature>
<comment type="caution">
    <text evidence="3">The sequence shown here is derived from an EMBL/GenBank/DDBJ whole genome shotgun (WGS) entry which is preliminary data.</text>
</comment>
<feature type="compositionally biased region" description="Low complexity" evidence="1">
    <location>
        <begin position="333"/>
        <end position="349"/>
    </location>
</feature>
<feature type="compositionally biased region" description="Polar residues" evidence="1">
    <location>
        <begin position="371"/>
        <end position="383"/>
    </location>
</feature>
<feature type="region of interest" description="Disordered" evidence="1">
    <location>
        <begin position="275"/>
        <end position="383"/>
    </location>
</feature>
<evidence type="ECO:0000256" key="1">
    <source>
        <dbReference type="SAM" id="MobiDB-lite"/>
    </source>
</evidence>
<keyword evidence="2" id="KW-1133">Transmembrane helix</keyword>
<feature type="transmembrane region" description="Helical" evidence="2">
    <location>
        <begin position="740"/>
        <end position="759"/>
    </location>
</feature>
<keyword evidence="2" id="KW-0472">Membrane</keyword>
<accession>A0A1B7NNN9</accession>
<organism evidence="3 4">
    <name type="scientific">Emergomyces africanus</name>
    <dbReference type="NCBI Taxonomy" id="1955775"/>
    <lineage>
        <taxon>Eukaryota</taxon>
        <taxon>Fungi</taxon>
        <taxon>Dikarya</taxon>
        <taxon>Ascomycota</taxon>
        <taxon>Pezizomycotina</taxon>
        <taxon>Eurotiomycetes</taxon>
        <taxon>Eurotiomycetidae</taxon>
        <taxon>Onygenales</taxon>
        <taxon>Ajellomycetaceae</taxon>
        <taxon>Emergomyces</taxon>
    </lineage>
</organism>
<proteinExistence type="predicted"/>